<evidence type="ECO:0000313" key="2">
    <source>
        <dbReference type="Proteomes" id="UP000034032"/>
    </source>
</evidence>
<keyword evidence="1" id="KW-0489">Methyltransferase</keyword>
<dbReference type="EMBL" id="LCJR01000019">
    <property type="protein sequence ID" value="KKT81475.1"/>
    <property type="molecule type" value="Genomic_DNA"/>
</dbReference>
<proteinExistence type="predicted"/>
<accession>A0A0G1KD05</accession>
<dbReference type="Proteomes" id="UP000034032">
    <property type="component" value="Unassembled WGS sequence"/>
</dbReference>
<sequence length="332" mass="38114">MDEVNILKKYIAEMESLPCNLCGKNETQIICGKERFGLDINTVVCKNCGLIYLNPRPAKGQYEEMNRADYRIAVDGTDAGNNKLFQNQYNYFFKNAALLCRKNIGFQPQSILDVGCSCGGALKCLGEIYPSAKLYGLEPIVKHAEYTKEKTGAEVYTGILENWNPGKKFDVILFSKALNHTLDPRGNLEKIKSLLSERGVLILIIHDPMNPLLAYPIEYVSEILHPFMFYRESIKYFLDQVGFNIINYRDGRYVSPSGREMRKLKFPKMIIFARSGRIGSNKTVKPNYLETLKMIADNSSIRLKYGHIYHRWQSPNLAMRFYRKGLKMIGLW</sequence>
<dbReference type="SUPFAM" id="SSF53335">
    <property type="entry name" value="S-adenosyl-L-methionine-dependent methyltransferases"/>
    <property type="match status" value="1"/>
</dbReference>
<name>A0A0G1KD05_9BACT</name>
<comment type="caution">
    <text evidence="1">The sequence shown here is derived from an EMBL/GenBank/DDBJ whole genome shotgun (WGS) entry which is preliminary data.</text>
</comment>
<evidence type="ECO:0000313" key="1">
    <source>
        <dbReference type="EMBL" id="KKT81475.1"/>
    </source>
</evidence>
<dbReference type="PANTHER" id="PTHR43861">
    <property type="entry name" value="TRANS-ACONITATE 2-METHYLTRANSFERASE-RELATED"/>
    <property type="match status" value="1"/>
</dbReference>
<keyword evidence="1" id="KW-0808">Transferase</keyword>
<dbReference type="GO" id="GO:0008168">
    <property type="term" value="F:methyltransferase activity"/>
    <property type="evidence" value="ECO:0007669"/>
    <property type="project" value="UniProtKB-KW"/>
</dbReference>
<dbReference type="InterPro" id="IPR029063">
    <property type="entry name" value="SAM-dependent_MTases_sf"/>
</dbReference>
<dbReference type="AlphaFoldDB" id="A0A0G1KD05"/>
<dbReference type="PANTHER" id="PTHR43861:SF6">
    <property type="entry name" value="METHYLTRANSFERASE TYPE 11"/>
    <property type="match status" value="1"/>
</dbReference>
<dbReference type="Pfam" id="PF13489">
    <property type="entry name" value="Methyltransf_23"/>
    <property type="match status" value="1"/>
</dbReference>
<dbReference type="Gene3D" id="3.40.50.150">
    <property type="entry name" value="Vaccinia Virus protein VP39"/>
    <property type="match status" value="1"/>
</dbReference>
<gene>
    <name evidence="1" type="ORF">UW79_C0019G0031</name>
</gene>
<reference evidence="1 2" key="1">
    <citation type="journal article" date="2015" name="Nature">
        <title>rRNA introns, odd ribosomes, and small enigmatic genomes across a large radiation of phyla.</title>
        <authorList>
            <person name="Brown C.T."/>
            <person name="Hug L.A."/>
            <person name="Thomas B.C."/>
            <person name="Sharon I."/>
            <person name="Castelle C.J."/>
            <person name="Singh A."/>
            <person name="Wilkins M.J."/>
            <person name="Williams K.H."/>
            <person name="Banfield J.F."/>
        </authorList>
    </citation>
    <scope>NUCLEOTIDE SEQUENCE [LARGE SCALE GENOMIC DNA]</scope>
</reference>
<organism evidence="1 2">
    <name type="scientific">Candidatus Yanofskybacteria bacterium GW2011_GWA2_44_9</name>
    <dbReference type="NCBI Taxonomy" id="1619025"/>
    <lineage>
        <taxon>Bacteria</taxon>
        <taxon>Candidatus Yanofskyibacteriota</taxon>
    </lineage>
</organism>
<dbReference type="CDD" id="cd02440">
    <property type="entry name" value="AdoMet_MTases"/>
    <property type="match status" value="1"/>
</dbReference>
<dbReference type="GO" id="GO:0032259">
    <property type="term" value="P:methylation"/>
    <property type="evidence" value="ECO:0007669"/>
    <property type="project" value="UniProtKB-KW"/>
</dbReference>
<protein>
    <submittedName>
        <fullName evidence="1">Methyltransferase type 11</fullName>
    </submittedName>
</protein>